<dbReference type="PANTHER" id="PTHR30337:SF7">
    <property type="entry name" value="PHOSPHOESTERASE"/>
    <property type="match status" value="1"/>
</dbReference>
<dbReference type="STRING" id="768706.Desor_2044"/>
<evidence type="ECO:0000313" key="1">
    <source>
        <dbReference type="EMBL" id="AET67653.1"/>
    </source>
</evidence>
<dbReference type="PATRIC" id="fig|768706.3.peg.2057"/>
<dbReference type="PANTHER" id="PTHR30337">
    <property type="entry name" value="COMPONENT OF ATP-DEPENDENT DSDNA EXONUCLEASE"/>
    <property type="match status" value="1"/>
</dbReference>
<dbReference type="InterPro" id="IPR050535">
    <property type="entry name" value="DNA_Repair-Maintenance_Comp"/>
</dbReference>
<accession>G7WF42</accession>
<dbReference type="AlphaFoldDB" id="G7WF42"/>
<organism evidence="1 2">
    <name type="scientific">Desulfosporosinus orientis (strain ATCC 19365 / DSM 765 / NCIMB 8382 / VKM B-1628 / Singapore I)</name>
    <name type="common">Desulfotomaculum orientis</name>
    <dbReference type="NCBI Taxonomy" id="768706"/>
    <lineage>
        <taxon>Bacteria</taxon>
        <taxon>Bacillati</taxon>
        <taxon>Bacillota</taxon>
        <taxon>Clostridia</taxon>
        <taxon>Eubacteriales</taxon>
        <taxon>Desulfitobacteriaceae</taxon>
        <taxon>Desulfosporosinus</taxon>
    </lineage>
</organism>
<dbReference type="Gene3D" id="3.60.21.10">
    <property type="match status" value="1"/>
</dbReference>
<dbReference type="InterPro" id="IPR029052">
    <property type="entry name" value="Metallo-depent_PP-like"/>
</dbReference>
<dbReference type="KEGG" id="dor:Desor_2044"/>
<dbReference type="EMBL" id="CP003108">
    <property type="protein sequence ID" value="AET67653.1"/>
    <property type="molecule type" value="Genomic_DNA"/>
</dbReference>
<evidence type="ECO:0008006" key="3">
    <source>
        <dbReference type="Google" id="ProtNLM"/>
    </source>
</evidence>
<reference evidence="2" key="1">
    <citation type="submission" date="2011-11" db="EMBL/GenBank/DDBJ databases">
        <title>Complete sequence of Desulfosporosinus orientis DSM 765.</title>
        <authorList>
            <person name="Lucas S."/>
            <person name="Han J."/>
            <person name="Lapidus A."/>
            <person name="Cheng J.-F."/>
            <person name="Goodwin L."/>
            <person name="Pitluck S."/>
            <person name="Peters L."/>
            <person name="Ovchinnikova G."/>
            <person name="Teshima H."/>
            <person name="Detter J.C."/>
            <person name="Han C."/>
            <person name="Tapia R."/>
            <person name="Land M."/>
            <person name="Hauser L."/>
            <person name="Kyrpides N."/>
            <person name="Ivanova N."/>
            <person name="Pagani I."/>
            <person name="Pester M."/>
            <person name="Spring S."/>
            <person name="Ollivier B."/>
            <person name="Rattei T."/>
            <person name="Klenk H.-P."/>
            <person name="Wagner M."/>
            <person name="Loy A."/>
            <person name="Woyke T."/>
        </authorList>
    </citation>
    <scope>NUCLEOTIDE SEQUENCE [LARGE SCALE GENOMIC DNA]</scope>
    <source>
        <strain evidence="2">ATCC 19365 / DSM 765 / NCIMB 8382 / VKM B-1628</strain>
    </source>
</reference>
<dbReference type="SUPFAM" id="SSF56300">
    <property type="entry name" value="Metallo-dependent phosphatases"/>
    <property type="match status" value="1"/>
</dbReference>
<reference evidence="1 2" key="2">
    <citation type="journal article" date="2012" name="J. Bacteriol.">
        <title>Complete genome sequences of Desulfosporosinus orientis DSM765T, Desulfosporosinus youngiae DSM17734T, Desulfosporosinus meridiei DSM13257T, and Desulfosporosinus acidiphilus DSM22704T.</title>
        <authorList>
            <person name="Pester M."/>
            <person name="Brambilla E."/>
            <person name="Alazard D."/>
            <person name="Rattei T."/>
            <person name="Weinmaier T."/>
            <person name="Han J."/>
            <person name="Lucas S."/>
            <person name="Lapidus A."/>
            <person name="Cheng J.F."/>
            <person name="Goodwin L."/>
            <person name="Pitluck S."/>
            <person name="Peters L."/>
            <person name="Ovchinnikova G."/>
            <person name="Teshima H."/>
            <person name="Detter J.C."/>
            <person name="Han C.S."/>
            <person name="Tapia R."/>
            <person name="Land M.L."/>
            <person name="Hauser L."/>
            <person name="Kyrpides N.C."/>
            <person name="Ivanova N.N."/>
            <person name="Pagani I."/>
            <person name="Huntmann M."/>
            <person name="Wei C.L."/>
            <person name="Davenport K.W."/>
            <person name="Daligault H."/>
            <person name="Chain P.S."/>
            <person name="Chen A."/>
            <person name="Mavromatis K."/>
            <person name="Markowitz V."/>
            <person name="Szeto E."/>
            <person name="Mikhailova N."/>
            <person name="Pati A."/>
            <person name="Wagner M."/>
            <person name="Woyke T."/>
            <person name="Ollivier B."/>
            <person name="Klenk H.P."/>
            <person name="Spring S."/>
            <person name="Loy A."/>
        </authorList>
    </citation>
    <scope>NUCLEOTIDE SEQUENCE [LARGE SCALE GENOMIC DNA]</scope>
    <source>
        <strain evidence="2">ATCC 19365 / DSM 765 / NCIMB 8382 / VKM B-1628</strain>
    </source>
</reference>
<sequence>MPTSVRFLHCGGFRFDSPDWEGPEKWTALRNQDLWQTFQAVLNLCQTENIEFLFITGNLFDQEYVRKETVERVAGSLAKLQDTKIFITPGRLDPHIITSAYRLTVWPGNVYIFSSGVSSFPFPTHNLIVSGSGWTAYHQEKSFLEHYERSKDGTIQVMLLHAVMESEKSPEGYIPLRQEQIASSNLNYLALGHNEGWSGIQKIGETTLADCGAVEPRTFADQGPHGVILGELSIDSSRFEFKELAQRAYITKNLSLQGKDNLEDMVEEIIAGIGQGERERNLYRINLKGSLTDIESIIQPMQKLLEKKLNFVEVIPLESKGEPSIEPSWRVVENSEGFPTLAHLFLKKLKKRLAEADEDQKEYWGLVEKIGQTALGRGRVFDDY</sequence>
<protein>
    <recommendedName>
        <fullName evidence="3">DNA repair exonuclease</fullName>
    </recommendedName>
</protein>
<dbReference type="RefSeq" id="WP_014184468.1">
    <property type="nucleotide sequence ID" value="NC_016584.1"/>
</dbReference>
<proteinExistence type="predicted"/>
<gene>
    <name evidence="1" type="ordered locus">Desor_2044</name>
</gene>
<evidence type="ECO:0000313" key="2">
    <source>
        <dbReference type="Proteomes" id="UP000006346"/>
    </source>
</evidence>
<name>G7WF42_DESOD</name>
<dbReference type="HOGENOM" id="CLU_026621_0_1_9"/>
<dbReference type="eggNOG" id="COG0420">
    <property type="taxonomic scope" value="Bacteria"/>
</dbReference>
<dbReference type="Proteomes" id="UP000006346">
    <property type="component" value="Chromosome"/>
</dbReference>
<keyword evidence="2" id="KW-1185">Reference proteome</keyword>
<dbReference type="OrthoDB" id="9773856at2"/>